<dbReference type="RefSeq" id="WP_060592687.1">
    <property type="nucleotide sequence ID" value="NZ_CP031418.1"/>
</dbReference>
<name>A0A0H5P553_NOCFR</name>
<dbReference type="EMBL" id="LN868938">
    <property type="protein sequence ID" value="CRY77661.1"/>
    <property type="molecule type" value="Genomic_DNA"/>
</dbReference>
<proteinExistence type="predicted"/>
<dbReference type="AlphaFoldDB" id="A0A0H5P553"/>
<dbReference type="KEGG" id="nfr:ERS450000_02523"/>
<organism evidence="1 2">
    <name type="scientific">Nocardia farcinica</name>
    <dbReference type="NCBI Taxonomy" id="37329"/>
    <lineage>
        <taxon>Bacteria</taxon>
        <taxon>Bacillati</taxon>
        <taxon>Actinomycetota</taxon>
        <taxon>Actinomycetes</taxon>
        <taxon>Mycobacteriales</taxon>
        <taxon>Nocardiaceae</taxon>
        <taxon>Nocardia</taxon>
    </lineage>
</organism>
<gene>
    <name evidence="1" type="ORF">ERS450000_02523</name>
</gene>
<evidence type="ECO:0000313" key="2">
    <source>
        <dbReference type="Proteomes" id="UP000057820"/>
    </source>
</evidence>
<dbReference type="Proteomes" id="UP000057820">
    <property type="component" value="Chromosome 1"/>
</dbReference>
<evidence type="ECO:0000313" key="1">
    <source>
        <dbReference type="EMBL" id="CRY77661.1"/>
    </source>
</evidence>
<protein>
    <submittedName>
        <fullName evidence="1">Uncharacterized protein</fullName>
    </submittedName>
</protein>
<accession>A0A0H5P553</accession>
<reference evidence="2" key="1">
    <citation type="submission" date="2015-03" db="EMBL/GenBank/DDBJ databases">
        <authorList>
            <consortium name="Pathogen Informatics"/>
        </authorList>
    </citation>
    <scope>NUCLEOTIDE SEQUENCE [LARGE SCALE GENOMIC DNA]</scope>
    <source>
        <strain evidence="2">NCTC11134</strain>
    </source>
</reference>
<sequence>MSDDPQNQMRQWQQLKEQAVHGGLQMDGAIGGALLQRCETLLLELDVLKQQAGDLAYLSGYGGLPSALDLQNKFQAKASGGAPHDPNDSAVARLQQHIEVVKLMRDTYSAAIGQLQQTDQSAASRMNAHTEGVG</sequence>